<organism evidence="3 4">
    <name type="scientific">Paramuricea clavata</name>
    <name type="common">Red gorgonian</name>
    <name type="synonym">Violescent sea-whip</name>
    <dbReference type="NCBI Taxonomy" id="317549"/>
    <lineage>
        <taxon>Eukaryota</taxon>
        <taxon>Metazoa</taxon>
        <taxon>Cnidaria</taxon>
        <taxon>Anthozoa</taxon>
        <taxon>Octocorallia</taxon>
        <taxon>Malacalcyonacea</taxon>
        <taxon>Plexauridae</taxon>
        <taxon>Paramuricea</taxon>
    </lineage>
</organism>
<dbReference type="InterPro" id="IPR043502">
    <property type="entry name" value="DNA/RNA_pol_sf"/>
</dbReference>
<protein>
    <submittedName>
        <fullName evidence="3">Uncharacterized protein</fullName>
    </submittedName>
</protein>
<dbReference type="InterPro" id="IPR000477">
    <property type="entry name" value="RT_dom"/>
</dbReference>
<sequence>MSCGRQLCSLSQLVAVLIFYLLISNLNKSGESLWHSRYVDCDVLYAAAVVSKPAIPTTTSQPLRSTGKSLRVPLTNAKLMMSSCYLLQKAFLAAVLISTSNDISVNPGPVSNDFPRFRGLKIAHLNVQSLIGKIDSLRIFLKENPFDVLTLSETWLKANVITPNSVSDIWASTSCEFSFGDIDEQFVNKNLHELKTNKAIGLDRVSARLLKDSANVLTPVLTKLFNRSLSSSIYPDIWKCGKVTALFKSGKRTDPNNYRPITVLPIVSKILEKAAHLQMYSYLQDNKLLSPFQFGFRPKSSTEIALVDFTDSILENMDRGLFTGVVSIDLTKAFDTVDHGILYDKLKRAGFADTSVNWLESYLTNRTQVTAVGNIYSSAKSVHIGVPQGSVLGPLLFIIYVNDLPSCIKHCNVSLYADDTVIYFSSSDVSVVEDKLNSDLASLSRWLNKNLLTLNETKSSDGEARSTTAKDLLEPSKRDPVQNYYKDQGKSINSLNNLKGMKLASLNINSITKHIDELRILMKDKKPLDLVIAPRFSNSN</sequence>
<evidence type="ECO:0000256" key="1">
    <source>
        <dbReference type="SAM" id="MobiDB-lite"/>
    </source>
</evidence>
<dbReference type="OrthoDB" id="5985125at2759"/>
<dbReference type="EMBL" id="CACRXK020007381">
    <property type="protein sequence ID" value="CAB4012098.1"/>
    <property type="molecule type" value="Genomic_DNA"/>
</dbReference>
<keyword evidence="4" id="KW-1185">Reference proteome</keyword>
<keyword evidence="2" id="KW-0472">Membrane</keyword>
<feature type="compositionally biased region" description="Basic and acidic residues" evidence="1">
    <location>
        <begin position="471"/>
        <end position="480"/>
    </location>
</feature>
<keyword evidence="2" id="KW-1133">Transmembrane helix</keyword>
<keyword evidence="2" id="KW-0812">Transmembrane</keyword>
<comment type="caution">
    <text evidence="3">The sequence shown here is derived from an EMBL/GenBank/DDBJ whole genome shotgun (WGS) entry which is preliminary data.</text>
</comment>
<feature type="transmembrane region" description="Helical" evidence="2">
    <location>
        <begin position="7"/>
        <end position="23"/>
    </location>
</feature>
<feature type="region of interest" description="Disordered" evidence="1">
    <location>
        <begin position="458"/>
        <end position="480"/>
    </location>
</feature>
<evidence type="ECO:0000256" key="2">
    <source>
        <dbReference type="SAM" id="Phobius"/>
    </source>
</evidence>
<proteinExistence type="predicted"/>
<evidence type="ECO:0000313" key="4">
    <source>
        <dbReference type="Proteomes" id="UP001152795"/>
    </source>
</evidence>
<dbReference type="PROSITE" id="PS50878">
    <property type="entry name" value="RT_POL"/>
    <property type="match status" value="1"/>
</dbReference>
<gene>
    <name evidence="3" type="ORF">PACLA_8A008086</name>
</gene>
<dbReference type="Proteomes" id="UP001152795">
    <property type="component" value="Unassembled WGS sequence"/>
</dbReference>
<reference evidence="3" key="1">
    <citation type="submission" date="2020-04" db="EMBL/GenBank/DDBJ databases">
        <authorList>
            <person name="Alioto T."/>
            <person name="Alioto T."/>
            <person name="Gomez Garrido J."/>
        </authorList>
    </citation>
    <scope>NUCLEOTIDE SEQUENCE</scope>
    <source>
        <strain evidence="3">A484AB</strain>
    </source>
</reference>
<accession>A0A6S7JMG0</accession>
<dbReference type="Pfam" id="PF00078">
    <property type="entry name" value="RVT_1"/>
    <property type="match status" value="1"/>
</dbReference>
<dbReference type="SUPFAM" id="SSF56672">
    <property type="entry name" value="DNA/RNA polymerases"/>
    <property type="match status" value="1"/>
</dbReference>
<dbReference type="PANTHER" id="PTHR33332">
    <property type="entry name" value="REVERSE TRANSCRIPTASE DOMAIN-CONTAINING PROTEIN"/>
    <property type="match status" value="1"/>
</dbReference>
<dbReference type="CDD" id="cd01650">
    <property type="entry name" value="RT_nLTR_like"/>
    <property type="match status" value="1"/>
</dbReference>
<evidence type="ECO:0000313" key="3">
    <source>
        <dbReference type="EMBL" id="CAB4012098.1"/>
    </source>
</evidence>
<name>A0A6S7JMG0_PARCT</name>
<dbReference type="AlphaFoldDB" id="A0A6S7JMG0"/>